<dbReference type="GO" id="GO:0051082">
    <property type="term" value="F:unfolded protein binding"/>
    <property type="evidence" value="ECO:0007669"/>
    <property type="project" value="TreeGrafter"/>
</dbReference>
<dbReference type="WBParaSite" id="PSAMB.scaffold2032size25912.g16057.t1">
    <property type="protein sequence ID" value="PSAMB.scaffold2032size25912.g16057.t1"/>
    <property type="gene ID" value="PSAMB.scaffold2032size25912.g16057"/>
</dbReference>
<dbReference type="InterPro" id="IPR008978">
    <property type="entry name" value="HSP20-like_chaperone"/>
</dbReference>
<dbReference type="PANTHER" id="PTHR45640">
    <property type="entry name" value="HEAT SHOCK PROTEIN HSP-12.2-RELATED"/>
    <property type="match status" value="1"/>
</dbReference>
<dbReference type="PRINTS" id="PR00299">
    <property type="entry name" value="ACRYSTALLIN"/>
</dbReference>
<sequence length="111" mass="12722">MGDVIQLGHEWTGAQWDWPLQHNDGVVKMVNTKEQFEVAFDCQFFTPKEIEVKVNNGHLVIHARHETRSDEHGQVTREINRSYKLPDDVDAKSLKSQLSARGILNISAQKK</sequence>
<protein>
    <submittedName>
        <fullName evidence="5 6">SHSP domain-containing protein</fullName>
    </submittedName>
</protein>
<dbReference type="SUPFAM" id="SSF49764">
    <property type="entry name" value="HSP20-like chaperones"/>
    <property type="match status" value="1"/>
</dbReference>
<dbReference type="Pfam" id="PF00011">
    <property type="entry name" value="HSP20"/>
    <property type="match status" value="1"/>
</dbReference>
<dbReference type="AlphaFoldDB" id="A0A914VHP9"/>
<keyword evidence="4" id="KW-1185">Reference proteome</keyword>
<accession>A0A914VHP9</accession>
<reference evidence="5 6" key="1">
    <citation type="submission" date="2022-11" db="UniProtKB">
        <authorList>
            <consortium name="WormBaseParasite"/>
        </authorList>
    </citation>
    <scope>IDENTIFICATION</scope>
</reference>
<dbReference type="GO" id="GO:0005737">
    <property type="term" value="C:cytoplasm"/>
    <property type="evidence" value="ECO:0007669"/>
    <property type="project" value="TreeGrafter"/>
</dbReference>
<evidence type="ECO:0000313" key="5">
    <source>
        <dbReference type="WBParaSite" id="PSAMB.scaffold2032size25912.g16057.t1"/>
    </source>
</evidence>
<dbReference type="Proteomes" id="UP000887566">
    <property type="component" value="Unplaced"/>
</dbReference>
<dbReference type="CDD" id="cd06526">
    <property type="entry name" value="metazoan_ACD"/>
    <property type="match status" value="1"/>
</dbReference>
<evidence type="ECO:0000313" key="4">
    <source>
        <dbReference type="Proteomes" id="UP000887566"/>
    </source>
</evidence>
<evidence type="ECO:0000313" key="6">
    <source>
        <dbReference type="WBParaSite" id="PSAMB.scaffold6102size10195.g27904.t1"/>
    </source>
</evidence>
<dbReference type="GO" id="GO:0042026">
    <property type="term" value="P:protein refolding"/>
    <property type="evidence" value="ECO:0007669"/>
    <property type="project" value="TreeGrafter"/>
</dbReference>
<evidence type="ECO:0000256" key="2">
    <source>
        <dbReference type="RuleBase" id="RU003616"/>
    </source>
</evidence>
<dbReference type="PROSITE" id="PS01031">
    <property type="entry name" value="SHSP"/>
    <property type="match status" value="1"/>
</dbReference>
<name>A0A914VHP9_9BILA</name>
<dbReference type="GO" id="GO:0005634">
    <property type="term" value="C:nucleus"/>
    <property type="evidence" value="ECO:0007669"/>
    <property type="project" value="TreeGrafter"/>
</dbReference>
<dbReference type="WBParaSite" id="PSAMB.scaffold6102size10195.g27904.t1">
    <property type="protein sequence ID" value="PSAMB.scaffold6102size10195.g27904.t1"/>
    <property type="gene ID" value="PSAMB.scaffold6102size10195.g27904"/>
</dbReference>
<evidence type="ECO:0000256" key="1">
    <source>
        <dbReference type="PROSITE-ProRule" id="PRU00285"/>
    </source>
</evidence>
<organism evidence="4 5">
    <name type="scientific">Plectus sambesii</name>
    <dbReference type="NCBI Taxonomy" id="2011161"/>
    <lineage>
        <taxon>Eukaryota</taxon>
        <taxon>Metazoa</taxon>
        <taxon>Ecdysozoa</taxon>
        <taxon>Nematoda</taxon>
        <taxon>Chromadorea</taxon>
        <taxon>Plectida</taxon>
        <taxon>Plectina</taxon>
        <taxon>Plectoidea</taxon>
        <taxon>Plectidae</taxon>
        <taxon>Plectus</taxon>
    </lineage>
</organism>
<proteinExistence type="inferred from homology"/>
<dbReference type="InterPro" id="IPR002068">
    <property type="entry name" value="A-crystallin/Hsp20_dom"/>
</dbReference>
<dbReference type="GO" id="GO:0009408">
    <property type="term" value="P:response to heat"/>
    <property type="evidence" value="ECO:0007669"/>
    <property type="project" value="TreeGrafter"/>
</dbReference>
<feature type="domain" description="SHSP" evidence="3">
    <location>
        <begin position="17"/>
        <end position="111"/>
    </location>
</feature>
<dbReference type="Gene3D" id="2.60.40.790">
    <property type="match status" value="1"/>
</dbReference>
<dbReference type="InterPro" id="IPR001436">
    <property type="entry name" value="Alpha-crystallin/sHSP_animal"/>
</dbReference>
<evidence type="ECO:0000259" key="3">
    <source>
        <dbReference type="PROSITE" id="PS01031"/>
    </source>
</evidence>
<dbReference type="PANTHER" id="PTHR45640:SF35">
    <property type="entry name" value="HEAT SHOCK PROTEIN HSP-12.2"/>
    <property type="match status" value="1"/>
</dbReference>
<comment type="similarity">
    <text evidence="1 2">Belongs to the small heat shock protein (HSP20) family.</text>
</comment>